<keyword evidence="3" id="KW-1185">Reference proteome</keyword>
<gene>
    <name evidence="2" type="ORF">GCM10025874_16480</name>
</gene>
<dbReference type="SUPFAM" id="SSF54909">
    <property type="entry name" value="Dimeric alpha+beta barrel"/>
    <property type="match status" value="1"/>
</dbReference>
<dbReference type="GO" id="GO:0043565">
    <property type="term" value="F:sequence-specific DNA binding"/>
    <property type="evidence" value="ECO:0007669"/>
    <property type="project" value="TreeGrafter"/>
</dbReference>
<dbReference type="RefSeq" id="WP_284231742.1">
    <property type="nucleotide sequence ID" value="NZ_BSUL01000001.1"/>
</dbReference>
<dbReference type="InterPro" id="IPR036390">
    <property type="entry name" value="WH_DNA-bd_sf"/>
</dbReference>
<dbReference type="PANTHER" id="PTHR30154:SF34">
    <property type="entry name" value="TRANSCRIPTIONAL REGULATOR AZLB"/>
    <property type="match status" value="1"/>
</dbReference>
<dbReference type="Proteomes" id="UP001157160">
    <property type="component" value="Unassembled WGS sequence"/>
</dbReference>
<sequence length="167" mass="18159">MHTLDALDASILLERDATPEATVLEIARRLQISRNTVHSRLRRLRESGALGAPSSALLAQHIARPLVAFVTVSVAQQHIDGTVAALRAIPEVLEAHTITGDADMMLRVAAADTADLHRITQRIQLAPGVRRSSTSIATTEVVARRVVPLLERLRDQTTDRAPKPPSH</sequence>
<dbReference type="InterPro" id="IPR011008">
    <property type="entry name" value="Dimeric_a/b-barrel"/>
</dbReference>
<organism evidence="2 3">
    <name type="scientific">Arenivirga flava</name>
    <dbReference type="NCBI Taxonomy" id="1930060"/>
    <lineage>
        <taxon>Bacteria</taxon>
        <taxon>Bacillati</taxon>
        <taxon>Actinomycetota</taxon>
        <taxon>Actinomycetes</taxon>
        <taxon>Micrococcales</taxon>
        <taxon>Microbacteriaceae</taxon>
        <taxon>Arenivirga</taxon>
    </lineage>
</organism>
<dbReference type="EMBL" id="BSUL01000001">
    <property type="protein sequence ID" value="GMA28395.1"/>
    <property type="molecule type" value="Genomic_DNA"/>
</dbReference>
<dbReference type="Gene3D" id="1.10.10.10">
    <property type="entry name" value="Winged helix-like DNA-binding domain superfamily/Winged helix DNA-binding domain"/>
    <property type="match status" value="1"/>
</dbReference>
<comment type="caution">
    <text evidence="2">The sequence shown here is derived from an EMBL/GenBank/DDBJ whole genome shotgun (WGS) entry which is preliminary data.</text>
</comment>
<dbReference type="AlphaFoldDB" id="A0AA37XBI2"/>
<dbReference type="InterPro" id="IPR019888">
    <property type="entry name" value="Tscrpt_reg_AsnC-like"/>
</dbReference>
<dbReference type="GO" id="GO:0005829">
    <property type="term" value="C:cytosol"/>
    <property type="evidence" value="ECO:0007669"/>
    <property type="project" value="TreeGrafter"/>
</dbReference>
<dbReference type="Pfam" id="PF01037">
    <property type="entry name" value="AsnC_trans_reg"/>
    <property type="match status" value="1"/>
</dbReference>
<dbReference type="GO" id="GO:0043200">
    <property type="term" value="P:response to amino acid"/>
    <property type="evidence" value="ECO:0007669"/>
    <property type="project" value="TreeGrafter"/>
</dbReference>
<proteinExistence type="predicted"/>
<dbReference type="Pfam" id="PF13412">
    <property type="entry name" value="HTH_24"/>
    <property type="match status" value="1"/>
</dbReference>
<dbReference type="SMART" id="SM00344">
    <property type="entry name" value="HTH_ASNC"/>
    <property type="match status" value="1"/>
</dbReference>
<name>A0AA37XBI2_9MICO</name>
<evidence type="ECO:0000313" key="3">
    <source>
        <dbReference type="Proteomes" id="UP001157160"/>
    </source>
</evidence>
<evidence type="ECO:0000313" key="2">
    <source>
        <dbReference type="EMBL" id="GMA28395.1"/>
    </source>
</evidence>
<dbReference type="PANTHER" id="PTHR30154">
    <property type="entry name" value="LEUCINE-RESPONSIVE REGULATORY PROTEIN"/>
    <property type="match status" value="1"/>
</dbReference>
<reference evidence="2 3" key="1">
    <citation type="journal article" date="2014" name="Int. J. Syst. Evol. Microbiol.">
        <title>Complete genome sequence of Corynebacterium casei LMG S-19264T (=DSM 44701T), isolated from a smear-ripened cheese.</title>
        <authorList>
            <consortium name="US DOE Joint Genome Institute (JGI-PGF)"/>
            <person name="Walter F."/>
            <person name="Albersmeier A."/>
            <person name="Kalinowski J."/>
            <person name="Ruckert C."/>
        </authorList>
    </citation>
    <scope>NUCLEOTIDE SEQUENCE [LARGE SCALE GENOMIC DNA]</scope>
    <source>
        <strain evidence="2 3">NBRC 112289</strain>
    </source>
</reference>
<accession>A0AA37XBI2</accession>
<dbReference type="InterPro" id="IPR019887">
    <property type="entry name" value="Tscrpt_reg_AsnC/Lrp_C"/>
</dbReference>
<dbReference type="Gene3D" id="3.30.70.920">
    <property type="match status" value="1"/>
</dbReference>
<dbReference type="SUPFAM" id="SSF46785">
    <property type="entry name" value="Winged helix' DNA-binding domain"/>
    <property type="match status" value="1"/>
</dbReference>
<protein>
    <submittedName>
        <fullName evidence="2">AsnC family transcriptional regulator</fullName>
    </submittedName>
</protein>
<feature type="domain" description="Transcription regulator AsnC/Lrp ligand binding" evidence="1">
    <location>
        <begin position="70"/>
        <end position="138"/>
    </location>
</feature>
<evidence type="ECO:0000259" key="1">
    <source>
        <dbReference type="Pfam" id="PF01037"/>
    </source>
</evidence>
<dbReference type="InterPro" id="IPR036388">
    <property type="entry name" value="WH-like_DNA-bd_sf"/>
</dbReference>